<gene>
    <name evidence="1" type="ORF">PZA18_17970</name>
</gene>
<dbReference type="GO" id="GO:0016740">
    <property type="term" value="F:transferase activity"/>
    <property type="evidence" value="ECO:0007669"/>
    <property type="project" value="UniProtKB-KW"/>
</dbReference>
<name>A0ABT7E0X1_9NEIS</name>
<dbReference type="Gene3D" id="3.40.630.30">
    <property type="match status" value="1"/>
</dbReference>
<accession>A0ABT7E0X1</accession>
<comment type="caution">
    <text evidence="1">The sequence shown here is derived from an EMBL/GenBank/DDBJ whole genome shotgun (WGS) entry which is preliminary data.</text>
</comment>
<dbReference type="RefSeq" id="WP_284102251.1">
    <property type="nucleotide sequence ID" value="NZ_JARRAF010000027.1"/>
</dbReference>
<organism evidence="1 2">
    <name type="scientific">Parachitinimonas caeni</name>
    <dbReference type="NCBI Taxonomy" id="3031301"/>
    <lineage>
        <taxon>Bacteria</taxon>
        <taxon>Pseudomonadati</taxon>
        <taxon>Pseudomonadota</taxon>
        <taxon>Betaproteobacteria</taxon>
        <taxon>Neisseriales</taxon>
        <taxon>Chitinibacteraceae</taxon>
        <taxon>Parachitinimonas</taxon>
    </lineage>
</organism>
<dbReference type="SUPFAM" id="SSF55729">
    <property type="entry name" value="Acyl-CoA N-acyltransferases (Nat)"/>
    <property type="match status" value="1"/>
</dbReference>
<dbReference type="EMBL" id="JARRAF010000027">
    <property type="protein sequence ID" value="MDK2125936.1"/>
    <property type="molecule type" value="Genomic_DNA"/>
</dbReference>
<dbReference type="PANTHER" id="PTHR43415">
    <property type="entry name" value="SPERMIDINE N(1)-ACETYLTRANSFERASE"/>
    <property type="match status" value="1"/>
</dbReference>
<evidence type="ECO:0000313" key="2">
    <source>
        <dbReference type="Proteomes" id="UP001172778"/>
    </source>
</evidence>
<dbReference type="EC" id="2.-.-.-" evidence="1"/>
<reference evidence="1" key="1">
    <citation type="submission" date="2023-03" db="EMBL/GenBank/DDBJ databases">
        <title>Chitinimonas shenzhenensis gen. nov., sp. nov., a novel member of family Burkholderiaceae isolated from activated sludge collected in Shen Zhen, China.</title>
        <authorList>
            <person name="Wang X."/>
        </authorList>
    </citation>
    <scope>NUCLEOTIDE SEQUENCE</scope>
    <source>
        <strain evidence="1">DQS-5</strain>
    </source>
</reference>
<dbReference type="Proteomes" id="UP001172778">
    <property type="component" value="Unassembled WGS sequence"/>
</dbReference>
<sequence length="227" mass="25412">MTSRLRGQRWDAGAQAVGEDKTMMLPDVYFKPLTGDDVALLEQWLEPANVHGWLDFGSGRQKLSRLQLQALVSSKKNWARFYCDAEGRPIGFMCMVDIDNPMGSAEVFGLRGDLQNGPRHITTAAFINALATGFYDLDRSVMSTWVVASNRPSIQVHRKAGLTEVGRLRHRHVMAGERLDRVCFDITREEFGRLHPTAISEQGACYADWLAEHLAASQDDALTCRLC</sequence>
<evidence type="ECO:0000313" key="1">
    <source>
        <dbReference type="EMBL" id="MDK2125936.1"/>
    </source>
</evidence>
<protein>
    <submittedName>
        <fullName evidence="1">GNAT family protein</fullName>
        <ecNumber evidence="1">2.-.-.-</ecNumber>
    </submittedName>
</protein>
<keyword evidence="1" id="KW-0808">Transferase</keyword>
<proteinExistence type="predicted"/>
<dbReference type="PANTHER" id="PTHR43415:SF3">
    <property type="entry name" value="GNAT-FAMILY ACETYLTRANSFERASE"/>
    <property type="match status" value="1"/>
</dbReference>
<dbReference type="InterPro" id="IPR016181">
    <property type="entry name" value="Acyl_CoA_acyltransferase"/>
</dbReference>
<keyword evidence="2" id="KW-1185">Reference proteome</keyword>